<feature type="domain" description="RdRp catalytic" evidence="58">
    <location>
        <begin position="4646"/>
        <end position="4808"/>
    </location>
</feature>
<evidence type="ECO:0000256" key="20">
    <source>
        <dbReference type="ARBA" id="ARBA00022741"/>
    </source>
</evidence>
<feature type="active site" evidence="52">
    <location>
        <position position="5655"/>
    </location>
</feature>
<evidence type="ECO:0000259" key="79">
    <source>
        <dbReference type="PROSITE" id="PS51962"/>
    </source>
</evidence>
<comment type="function">
    <text evidence="44">RNA-directed RNA polymerase that catalyzes the transcription of viral genomic and subgenomic RNAs. Acts in complex with nsp7 and nsp8 to transcribe both the minus and positive strands of genomic RNA. The kinase-like NiRAN domain of NSP12 attaches one or more nucleotides to the amino terminus of NSP9, forming a covalent RNA-protein intermediate that serves as transcription/replication primer. Subgenomic RNAs (sgRNAs) are formed by discontinuous transcription: The polymerase has the ability to pause at transcription-regulating sequences (TRS) and jump to the leader TRS, resulting in a major deletion. This creates a series of subgenomic RNAs that are replicated, transcribed and translated. In addition, Nsp12 is a subunit of the viral RNA capping enzyme that catalyzes the RNA guanylyltransferase reaction for genomic and sub-genomic RNAs. Subsequently, the NiRAN domain transfers RNA to GDP, and forms the core cap structure GpppA-RNA.</text>
</comment>
<feature type="active site" evidence="54">
    <location>
        <position position="6307"/>
    </location>
</feature>
<evidence type="ECO:0000256" key="24">
    <source>
        <dbReference type="ARBA" id="ARBA00022786"/>
    </source>
</evidence>
<dbReference type="Pfam" id="PF19219">
    <property type="entry name" value="CoV_NSP15_N"/>
    <property type="match status" value="1"/>
</dbReference>
<dbReference type="PROSITE" id="PS51948">
    <property type="entry name" value="COV_NSP12_RDRP"/>
    <property type="match status" value="1"/>
</dbReference>
<evidence type="ECO:0000259" key="84">
    <source>
        <dbReference type="PROSITE" id="PS52000"/>
    </source>
</evidence>
<feature type="transmembrane region" description="Helical" evidence="57">
    <location>
        <begin position="2805"/>
        <end position="2824"/>
    </location>
</feature>
<dbReference type="GO" id="GO:0004482">
    <property type="term" value="F:mRNA 5'-cap (guanine-N7-)-methyltransferase activity"/>
    <property type="evidence" value="ECO:0007669"/>
    <property type="project" value="InterPro"/>
</dbReference>
<dbReference type="InterPro" id="IPR044309">
    <property type="entry name" value="NSP5_Mpro_alphaCoV"/>
</dbReference>
<dbReference type="InterPro" id="IPR014822">
    <property type="entry name" value="NSP9_CoV"/>
</dbReference>
<dbReference type="PROSITE" id="PS51944">
    <property type="entry name" value="COV_NSP3D_UBL"/>
    <property type="match status" value="1"/>
</dbReference>
<evidence type="ECO:0000256" key="6">
    <source>
        <dbReference type="ARBA" id="ARBA00008087"/>
    </source>
</evidence>
<keyword evidence="19" id="KW-0677">Repeat</keyword>
<evidence type="ECO:0000256" key="33">
    <source>
        <dbReference type="ARBA" id="ARBA00022884"/>
    </source>
</evidence>
<dbReference type="GO" id="GO:0039694">
    <property type="term" value="P:viral RNA genome replication"/>
    <property type="evidence" value="ECO:0007669"/>
    <property type="project" value="InterPro"/>
</dbReference>
<dbReference type="InterPro" id="IPR027352">
    <property type="entry name" value="NSP13_ZBD_CoV-like"/>
</dbReference>
<dbReference type="InterPro" id="IPR044369">
    <property type="entry name" value="NSP6_alphaCoV"/>
</dbReference>
<accession>A0A8F0ZXY3</accession>
<feature type="domain" description="CoV Nsp2 C-terminal" evidence="81">
    <location>
        <begin position="774"/>
        <end position="891"/>
    </location>
</feature>
<dbReference type="GO" id="GO:0039548">
    <property type="term" value="P:symbiont-mediated suppression of host cytoplasmic pattern recognition receptor signaling pathway via inhibition of IRF3 activity"/>
    <property type="evidence" value="ECO:0007669"/>
    <property type="project" value="UniProtKB-KW"/>
</dbReference>
<feature type="domain" description="Peptidase C30" evidence="61">
    <location>
        <begin position="2940"/>
        <end position="3241"/>
    </location>
</feature>
<dbReference type="InterPro" id="IPR013016">
    <property type="entry name" value="Peptidase_C16_CoV"/>
</dbReference>
<dbReference type="SUPFAM" id="SSF142877">
    <property type="entry name" value="EndoU-like"/>
    <property type="match status" value="1"/>
</dbReference>
<dbReference type="CDD" id="cd21473">
    <property type="entry name" value="cv_Nsp4_TM"/>
    <property type="match status" value="1"/>
</dbReference>
<evidence type="ECO:0000256" key="54">
    <source>
        <dbReference type="PROSITE-ProRule" id="PRU01303"/>
    </source>
</evidence>
<feature type="domain" description="ExoN" evidence="73">
    <location>
        <begin position="5635"/>
        <end position="5849"/>
    </location>
</feature>
<feature type="active site" evidence="52">
    <location>
        <position position="5754"/>
    </location>
</feature>
<feature type="binding site" evidence="53">
    <location>
        <begin position="5893"/>
        <end position="5899"/>
    </location>
    <ligand>
        <name>S-adenosyl-L-methionine</name>
        <dbReference type="ChEBI" id="CHEBI:59789"/>
    </ligand>
</feature>
<dbReference type="GO" id="GO:0003724">
    <property type="term" value="F:RNA helicase activity"/>
    <property type="evidence" value="ECO:0007669"/>
    <property type="project" value="UniProtKB-EC"/>
</dbReference>
<dbReference type="PROSITE" id="PS51958">
    <property type="entry name" value="NENDOU"/>
    <property type="match status" value="1"/>
</dbReference>
<dbReference type="CDD" id="cd21712">
    <property type="entry name" value="TM_Y_alphaCoV_Nsp3_C"/>
    <property type="match status" value="1"/>
</dbReference>
<feature type="domain" description="RdRp Nsp8 cofactor" evidence="70">
    <location>
        <begin position="3601"/>
        <end position="3795"/>
    </location>
</feature>
<dbReference type="InterPro" id="IPR043477">
    <property type="entry name" value="Peptidase_C30_dom3_CoV"/>
</dbReference>
<dbReference type="Pfam" id="PF19215">
    <property type="entry name" value="CoV_NSP15_C"/>
    <property type="match status" value="1"/>
</dbReference>
<keyword evidence="21" id="KW-0688">Ribosomal frameshifting</keyword>
<keyword evidence="42" id="KW-0899">Viral immunoevasion</keyword>
<evidence type="ECO:0000259" key="78">
    <source>
        <dbReference type="PROSITE" id="PS51961"/>
    </source>
</evidence>
<dbReference type="GO" id="GO:0033644">
    <property type="term" value="C:host cell membrane"/>
    <property type="evidence" value="ECO:0007669"/>
    <property type="project" value="UniProtKB-SubCell"/>
</dbReference>
<dbReference type="InterPro" id="IPR047912">
    <property type="entry name" value="Nsp13_helicase_alphaCoV"/>
</dbReference>
<dbReference type="PROSITE" id="PS51947">
    <property type="entry name" value="NIRAN"/>
    <property type="match status" value="1"/>
</dbReference>
<evidence type="ECO:0000256" key="39">
    <source>
        <dbReference type="ARBA" id="ARBA00023157"/>
    </source>
</evidence>
<evidence type="ECO:0000256" key="10">
    <source>
        <dbReference type="ARBA" id="ARBA00022603"/>
    </source>
</evidence>
<keyword evidence="41" id="KW-0456">Lyase</keyword>
<keyword evidence="30" id="KW-0067">ATP-binding</keyword>
<evidence type="ECO:0000256" key="12">
    <source>
        <dbReference type="ARBA" id="ARBA00022662"/>
    </source>
</evidence>
<evidence type="ECO:0000256" key="57">
    <source>
        <dbReference type="SAM" id="Phobius"/>
    </source>
</evidence>
<dbReference type="CDD" id="cd21689">
    <property type="entry name" value="stalk_CoV_Nsp13-like"/>
    <property type="match status" value="1"/>
</dbReference>
<dbReference type="GO" id="GO:0004483">
    <property type="term" value="F:methyltransferase cap1 activity"/>
    <property type="evidence" value="ECO:0007669"/>
    <property type="project" value="UniProtKB-EC"/>
</dbReference>
<dbReference type="Pfam" id="PF13087">
    <property type="entry name" value="AAA_12"/>
    <property type="match status" value="1"/>
</dbReference>
<dbReference type="GO" id="GO:0039648">
    <property type="term" value="P:symbiont-mediated perturbation of host ubiquitin-like protein modification"/>
    <property type="evidence" value="ECO:0007669"/>
    <property type="project" value="UniProtKB-KW"/>
</dbReference>
<dbReference type="CDD" id="cd21731">
    <property type="entry name" value="alphaCoV_PLPro"/>
    <property type="match status" value="1"/>
</dbReference>
<evidence type="ECO:0000259" key="68">
    <source>
        <dbReference type="PROSITE" id="PS51948"/>
    </source>
</evidence>
<keyword evidence="29 52" id="KW-0269">Exonuclease</keyword>
<dbReference type="InterPro" id="IPR044356">
    <property type="entry name" value="RdRp_alphaCoV"/>
</dbReference>
<dbReference type="SMART" id="SM00382">
    <property type="entry name" value="AAA"/>
    <property type="match status" value="1"/>
</dbReference>
<evidence type="ECO:0000256" key="34">
    <source>
        <dbReference type="ARBA" id="ARBA00022931"/>
    </source>
</evidence>
<dbReference type="GO" id="GO:0044172">
    <property type="term" value="C:host cell endoplasmic reticulum-Golgi intermediate compartment"/>
    <property type="evidence" value="ECO:0007669"/>
    <property type="project" value="UniProtKB-SubCell"/>
</dbReference>
<dbReference type="SUPFAM" id="SSF53335">
    <property type="entry name" value="S-adenosyl-L-methionine-dependent methyltransferases"/>
    <property type="match status" value="1"/>
</dbReference>
<keyword evidence="39" id="KW-1015">Disulfide bond</keyword>
<evidence type="ECO:0000256" key="15">
    <source>
        <dbReference type="ARBA" id="ARBA00022692"/>
    </source>
</evidence>
<dbReference type="InterPro" id="IPR044371">
    <property type="entry name" value="Macro_X_NSP3-like"/>
</dbReference>
<dbReference type="PROSITE" id="PS51946">
    <property type="entry name" value="COV_NSP4C"/>
    <property type="match status" value="1"/>
</dbReference>
<evidence type="ECO:0000259" key="74">
    <source>
        <dbReference type="PROSITE" id="PS51954"/>
    </source>
</evidence>
<dbReference type="GO" id="GO:0005524">
    <property type="term" value="F:ATP binding"/>
    <property type="evidence" value="ECO:0007669"/>
    <property type="project" value="UniProtKB-KW"/>
</dbReference>
<dbReference type="Pfam" id="PF00680">
    <property type="entry name" value="RdRP_1"/>
    <property type="match status" value="1"/>
</dbReference>
<dbReference type="InterPro" id="IPR037230">
    <property type="entry name" value="NSP8_sf_CoV"/>
</dbReference>
<keyword evidence="18 55" id="KW-0479">Metal-binding</keyword>
<dbReference type="Gene3D" id="3.40.220.10">
    <property type="entry name" value="Leucine Aminopeptidase, subunit E, domain 1"/>
    <property type="match status" value="1"/>
</dbReference>
<dbReference type="PROSITE" id="PS51657">
    <property type="entry name" value="PSRV_HELICASE"/>
    <property type="match status" value="1"/>
</dbReference>
<dbReference type="PROSITE" id="PS52000">
    <property type="entry name" value="COV_NSP12_IF"/>
    <property type="match status" value="1"/>
</dbReference>
<evidence type="ECO:0000256" key="3">
    <source>
        <dbReference type="ARBA" id="ARBA00004301"/>
    </source>
</evidence>
<dbReference type="SUPFAM" id="SSF140367">
    <property type="entry name" value="Coronavirus NSP7-like"/>
    <property type="match status" value="1"/>
</dbReference>
<evidence type="ECO:0000256" key="22">
    <source>
        <dbReference type="ARBA" id="ARBA00022759"/>
    </source>
</evidence>
<dbReference type="InterPro" id="IPR043504">
    <property type="entry name" value="Peptidase_S1_PA_chymotrypsin"/>
</dbReference>
<feature type="transmembrane region" description="Helical" evidence="57">
    <location>
        <begin position="3245"/>
        <end position="3263"/>
    </location>
</feature>
<evidence type="ECO:0000256" key="37">
    <source>
        <dbReference type="ARBA" id="ARBA00023050"/>
    </source>
</evidence>
<comment type="catalytic activity">
    <reaction evidence="48">
        <text>a 5'-end (N(7)-methyl 5'-triphosphoguanosine)-ribonucleoside in mRNA + S-adenosyl-L-methionine = a 5'-end (N(7)-methyl 5'-triphosphoguanosine)-(2'-O-methyl-ribonucleoside) in mRNA + S-adenosyl-L-homocysteine + H(+)</text>
        <dbReference type="Rhea" id="RHEA:67020"/>
        <dbReference type="Rhea" id="RHEA-COMP:17167"/>
        <dbReference type="Rhea" id="RHEA-COMP:17168"/>
        <dbReference type="ChEBI" id="CHEBI:15378"/>
        <dbReference type="ChEBI" id="CHEBI:57856"/>
        <dbReference type="ChEBI" id="CHEBI:59789"/>
        <dbReference type="ChEBI" id="CHEBI:156461"/>
        <dbReference type="ChEBI" id="CHEBI:167609"/>
        <dbReference type="EC" id="2.1.1.57"/>
    </reaction>
</comment>
<dbReference type="GO" id="GO:0075523">
    <property type="term" value="P:viral translational frameshifting"/>
    <property type="evidence" value="ECO:0007669"/>
    <property type="project" value="UniProtKB-KW"/>
</dbReference>
<evidence type="ECO:0000313" key="87">
    <source>
        <dbReference type="EMBL" id="QWN56375.1"/>
    </source>
</evidence>
<dbReference type="PROSITE" id="PS51124">
    <property type="entry name" value="PEPTIDASE_C16"/>
    <property type="match status" value="2"/>
</dbReference>
<feature type="transmembrane region" description="Helical" evidence="57">
    <location>
        <begin position="3275"/>
        <end position="3297"/>
    </location>
</feature>
<feature type="domain" description="RdRp Nsp7 cofactor" evidence="69">
    <location>
        <begin position="3518"/>
        <end position="3600"/>
    </location>
</feature>
<evidence type="ECO:0000256" key="47">
    <source>
        <dbReference type="ARBA" id="ARBA00047995"/>
    </source>
</evidence>
<dbReference type="InterPro" id="IPR027417">
    <property type="entry name" value="P-loop_NTPase"/>
</dbReference>
<dbReference type="InterPro" id="IPR037204">
    <property type="entry name" value="NSP7_sf_CoV"/>
</dbReference>
<dbReference type="CDD" id="cd21897">
    <property type="entry name" value="alphaCoV_Nsp9"/>
    <property type="match status" value="1"/>
</dbReference>
<dbReference type="InterPro" id="IPR046441">
    <property type="entry name" value="RdRp_CoV"/>
</dbReference>
<evidence type="ECO:0000256" key="4">
    <source>
        <dbReference type="ARBA" id="ARBA00004407"/>
    </source>
</evidence>
<feature type="transmembrane region" description="Helical" evidence="57">
    <location>
        <begin position="3408"/>
        <end position="3431"/>
    </location>
</feature>
<dbReference type="PROSITE" id="PS51961">
    <property type="entry name" value="AV_NSP11N_COV_NSP15M"/>
    <property type="match status" value="1"/>
</dbReference>
<dbReference type="SUPFAM" id="SSF143076">
    <property type="entry name" value="Coronavirus NSP8-like"/>
    <property type="match status" value="1"/>
</dbReference>
<evidence type="ECO:0000256" key="45">
    <source>
        <dbReference type="ARBA" id="ARBA00043928"/>
    </source>
</evidence>
<evidence type="ECO:0000256" key="50">
    <source>
        <dbReference type="PROSITE-ProRule" id="PRU01294"/>
    </source>
</evidence>
<evidence type="ECO:0000259" key="61">
    <source>
        <dbReference type="PROSITE" id="PS51442"/>
    </source>
</evidence>
<dbReference type="GO" id="GO:0004197">
    <property type="term" value="F:cysteine-type endopeptidase activity"/>
    <property type="evidence" value="ECO:0007669"/>
    <property type="project" value="InterPro"/>
</dbReference>
<evidence type="ECO:0000259" key="60">
    <source>
        <dbReference type="PROSITE" id="PS51154"/>
    </source>
</evidence>
<dbReference type="PANTHER" id="PTHR43788:SF16">
    <property type="entry name" value="HELICASE WITH ZINC FINGER 2"/>
    <property type="match status" value="1"/>
</dbReference>
<evidence type="ECO:0000259" key="80">
    <source>
        <dbReference type="PROSITE" id="PS51989"/>
    </source>
</evidence>
<feature type="domain" description="Nidovirus-type SAM-dependent 2'-O-MTase" evidence="75">
    <location>
        <begin position="6421"/>
        <end position="6717"/>
    </location>
</feature>
<evidence type="ECO:0000256" key="42">
    <source>
        <dbReference type="ARBA" id="ARBA00023280"/>
    </source>
</evidence>
<feature type="region of interest" description="Y1" evidence="55">
    <location>
        <begin position="2120"/>
        <end position="2210"/>
    </location>
</feature>
<feature type="domain" description="ExoN/MTase coactivator" evidence="72">
    <location>
        <begin position="3904"/>
        <end position="4043"/>
    </location>
</feature>
<dbReference type="PROSITE" id="PS51953">
    <property type="entry name" value="NIV_EXON"/>
    <property type="match status" value="1"/>
</dbReference>
<dbReference type="Pfam" id="PF01661">
    <property type="entry name" value="Macro"/>
    <property type="match status" value="1"/>
</dbReference>
<dbReference type="Pfam" id="PF13604">
    <property type="entry name" value="AAA_30"/>
    <property type="match status" value="1"/>
</dbReference>
<evidence type="ECO:0000256" key="9">
    <source>
        <dbReference type="ARBA" id="ARBA00022581"/>
    </source>
</evidence>
<dbReference type="SUPFAM" id="SSF56672">
    <property type="entry name" value="DNA/RNA polymerases"/>
    <property type="match status" value="1"/>
</dbReference>
<dbReference type="InterPro" id="IPR014828">
    <property type="entry name" value="NSP7_CoV"/>
</dbReference>
<dbReference type="SUPFAM" id="SSF51126">
    <property type="entry name" value="Pectin lyase-like"/>
    <property type="match status" value="1"/>
</dbReference>
<dbReference type="InterPro" id="IPR044330">
    <property type="entry name" value="NSP15_alpha_betaCoV_N"/>
</dbReference>
<evidence type="ECO:0000259" key="59">
    <source>
        <dbReference type="PROSITE" id="PS51124"/>
    </source>
</evidence>
<dbReference type="CDD" id="cd21660">
    <property type="entry name" value="alphaCoV_Nsp14"/>
    <property type="match status" value="1"/>
</dbReference>
<feature type="transmembrane region" description="Helical" evidence="57">
    <location>
        <begin position="3346"/>
        <end position="3364"/>
    </location>
</feature>
<dbReference type="Pfam" id="PF19213">
    <property type="entry name" value="CoV_NSP6"/>
    <property type="match status" value="1"/>
</dbReference>
<dbReference type="CDD" id="cd21665">
    <property type="entry name" value="alphaCoV_Nsp5_Mpro"/>
    <property type="match status" value="1"/>
</dbReference>
<feature type="transmembrane region" description="Helical" evidence="57">
    <location>
        <begin position="2696"/>
        <end position="2716"/>
    </location>
</feature>
<feature type="transmembrane region" description="Helical" evidence="57">
    <location>
        <begin position="1909"/>
        <end position="1926"/>
    </location>
</feature>
<dbReference type="PROSITE" id="PS51992">
    <property type="entry name" value="COV_NSP3_Y"/>
    <property type="match status" value="1"/>
</dbReference>
<keyword evidence="12" id="KW-1130">Modulation of host ubiquitin pathway by virus</keyword>
<evidence type="ECO:0000259" key="58">
    <source>
        <dbReference type="PROSITE" id="PS50507"/>
    </source>
</evidence>
<evidence type="ECO:0000256" key="32">
    <source>
        <dbReference type="ARBA" id="ARBA00022876"/>
    </source>
</evidence>
<dbReference type="EMBL" id="MZ081392">
    <property type="protein sequence ID" value="QWN56357.1"/>
    <property type="molecule type" value="Genomic_RNA"/>
</dbReference>
<dbReference type="PROSITE" id="PS51154">
    <property type="entry name" value="MACRO"/>
    <property type="match status" value="1"/>
</dbReference>
<dbReference type="Pfam" id="PF08710">
    <property type="entry name" value="CoV_NSP9"/>
    <property type="match status" value="1"/>
</dbReference>
<dbReference type="GO" id="GO:0008270">
    <property type="term" value="F:zinc ion binding"/>
    <property type="evidence" value="ECO:0007669"/>
    <property type="project" value="UniProtKB-UniRule"/>
</dbReference>
<dbReference type="SMART" id="SM00506">
    <property type="entry name" value="A1pp"/>
    <property type="match status" value="1"/>
</dbReference>
<feature type="domain" description="NendoU" evidence="76">
    <location>
        <begin position="6277"/>
        <end position="6417"/>
    </location>
</feature>
<evidence type="ECO:0000313" key="88">
    <source>
        <dbReference type="EMBL" id="QWN56384.1"/>
    </source>
</evidence>
<comment type="catalytic activity">
    <reaction evidence="43">
        <text>uridylyl-uridylyl-ribonucleotide-RNA = a 3'-end uridylyl-2',3'-cyclophospho-uridine-RNA + a 5'-end dephospho-ribonucleoside-RNA</text>
        <dbReference type="Rhea" id="RHEA:67732"/>
        <dbReference type="Rhea" id="RHEA-COMP:13936"/>
        <dbReference type="Rhea" id="RHEA-COMP:17334"/>
        <dbReference type="Rhea" id="RHEA-COMP:17335"/>
        <dbReference type="ChEBI" id="CHEBI:138284"/>
        <dbReference type="ChEBI" id="CHEBI:173079"/>
        <dbReference type="ChEBI" id="CHEBI:173080"/>
    </reaction>
</comment>
<evidence type="ECO:0000313" key="85">
    <source>
        <dbReference type="EMBL" id="QWN56357.1"/>
    </source>
</evidence>
<keyword evidence="9" id="KW-0945">Host-virus interaction</keyword>
<dbReference type="InterPro" id="IPR009469">
    <property type="entry name" value="RdRp_N_CoV"/>
</dbReference>
<keyword evidence="17 52" id="KW-0540">Nuclease</keyword>
<evidence type="ECO:0000256" key="19">
    <source>
        <dbReference type="ARBA" id="ARBA00022737"/>
    </source>
</evidence>
<evidence type="ECO:0000256" key="35">
    <source>
        <dbReference type="ARBA" id="ARBA00022953"/>
    </source>
</evidence>
<keyword evidence="14 53" id="KW-0808">Transferase</keyword>
<dbReference type="PROSITE" id="PS51962">
    <property type="entry name" value="COV_NSP1"/>
    <property type="match status" value="1"/>
</dbReference>
<evidence type="ECO:0000259" key="65">
    <source>
        <dbReference type="PROSITE" id="PS51944"/>
    </source>
</evidence>
<dbReference type="GO" id="GO:0019082">
    <property type="term" value="P:viral protein processing"/>
    <property type="evidence" value="ECO:0007669"/>
    <property type="project" value="InterPro"/>
</dbReference>
<keyword evidence="32" id="KW-1127">Modulation of host ubiquitin pathway by viral deubiquitinase</keyword>
<feature type="domain" description="Ubiquitin-like" evidence="64">
    <location>
        <begin position="895"/>
        <end position="991"/>
    </location>
</feature>
<evidence type="ECO:0000256" key="7">
    <source>
        <dbReference type="ARBA" id="ARBA00022482"/>
    </source>
</evidence>
<dbReference type="InterPro" id="IPR046436">
    <property type="entry name" value="NIV_EXON"/>
</dbReference>
<dbReference type="InterPro" id="IPR032505">
    <property type="entry name" value="CoV_NSP4_C"/>
</dbReference>
<feature type="region of interest" description="CoV-Y" evidence="55">
    <location>
        <begin position="2211"/>
        <end position="2461"/>
    </location>
</feature>
<evidence type="ECO:0000259" key="82">
    <source>
        <dbReference type="PROSITE" id="PS51992"/>
    </source>
</evidence>
<dbReference type="Pfam" id="PF16348">
    <property type="entry name" value="CoV_NSP4_C"/>
    <property type="match status" value="1"/>
</dbReference>
<dbReference type="InterPro" id="IPR008740">
    <property type="entry name" value="Peptidase_C30_CoV"/>
</dbReference>
<dbReference type="CDD" id="cd21167">
    <property type="entry name" value="M_alpha_beta_cv_Nsp15-like"/>
    <property type="match status" value="1"/>
</dbReference>
<dbReference type="Pfam" id="PF06460">
    <property type="entry name" value="CoV_Methyltr_2"/>
    <property type="match status" value="1"/>
</dbReference>
<dbReference type="Gene3D" id="3.30.70.3540">
    <property type="entry name" value="Nsp8 replicase, head domain"/>
    <property type="match status" value="1"/>
</dbReference>
<feature type="domain" description="Peptidase C16" evidence="59">
    <location>
        <begin position="1028"/>
        <end position="1269"/>
    </location>
</feature>
<dbReference type="CDD" id="cd21558">
    <property type="entry name" value="alphaCoV-Nsp6"/>
    <property type="match status" value="1"/>
</dbReference>
<dbReference type="PROSITE" id="PS51949">
    <property type="entry name" value="COV_NSP7"/>
    <property type="match status" value="1"/>
</dbReference>
<feature type="domain" description="CV ZBD" evidence="62">
    <location>
        <begin position="4967"/>
        <end position="5079"/>
    </location>
</feature>
<keyword evidence="20" id="KW-0547">Nucleotide-binding</keyword>
<dbReference type="PANTHER" id="PTHR43788">
    <property type="entry name" value="DNA2/NAM7 HELICASE FAMILY MEMBER"/>
    <property type="match status" value="1"/>
</dbReference>
<dbReference type="CDD" id="cd21409">
    <property type="entry name" value="1B_cv_Nsp13-like"/>
    <property type="match status" value="1"/>
</dbReference>
<dbReference type="PROSITE" id="PS51989">
    <property type="entry name" value="COV_NSP2_N"/>
    <property type="match status" value="1"/>
</dbReference>
<dbReference type="InterPro" id="IPR043608">
    <property type="entry name" value="CoV_NSP15_M"/>
</dbReference>
<comment type="similarity">
    <text evidence="6 50">Belongs to the coronaviruses polyprotein 1ab family.</text>
</comment>
<evidence type="ECO:0000256" key="25">
    <source>
        <dbReference type="ARBA" id="ARBA00022801"/>
    </source>
</evidence>
<dbReference type="SUPFAM" id="SSF50494">
    <property type="entry name" value="Trypsin-like serine proteases"/>
    <property type="match status" value="1"/>
</dbReference>
<dbReference type="GO" id="GO:0000175">
    <property type="term" value="F:3'-5'-RNA exonuclease activity"/>
    <property type="evidence" value="ECO:0007669"/>
    <property type="project" value="InterPro"/>
</dbReference>
<evidence type="ECO:0000256" key="51">
    <source>
        <dbReference type="PROSITE-ProRule" id="PRU01296"/>
    </source>
</evidence>
<dbReference type="InterPro" id="IPR046435">
    <property type="entry name" value="N7_MTase_CoV"/>
</dbReference>
<feature type="transmembrane region" description="Helical" evidence="57">
    <location>
        <begin position="2722"/>
        <end position="2745"/>
    </location>
</feature>
<feature type="transmembrane region" description="Helical" evidence="57">
    <location>
        <begin position="2055"/>
        <end position="2078"/>
    </location>
</feature>
<evidence type="ECO:0000256" key="27">
    <source>
        <dbReference type="ARBA" id="ARBA00022807"/>
    </source>
</evidence>
<evidence type="ECO:0000256" key="36">
    <source>
        <dbReference type="ARBA" id="ARBA00022989"/>
    </source>
</evidence>
<dbReference type="CDD" id="cd21514">
    <property type="entry name" value="alphaCoV_Nsp2_HCoV-229E-like"/>
    <property type="match status" value="1"/>
</dbReference>
<dbReference type="CDD" id="cd21557">
    <property type="entry name" value="Macro_X_Nsp3-like"/>
    <property type="match status" value="1"/>
</dbReference>
<comment type="catalytic activity">
    <reaction evidence="46">
        <text>ATP + H2O = ADP + phosphate + H(+)</text>
        <dbReference type="Rhea" id="RHEA:13065"/>
        <dbReference type="ChEBI" id="CHEBI:15377"/>
        <dbReference type="ChEBI" id="CHEBI:15378"/>
        <dbReference type="ChEBI" id="CHEBI:30616"/>
        <dbReference type="ChEBI" id="CHEBI:43474"/>
        <dbReference type="ChEBI" id="CHEBI:456216"/>
        <dbReference type="EC" id="3.6.4.13"/>
    </reaction>
</comment>
<feature type="domain" description="CoV Nsp1 globular" evidence="79">
    <location>
        <begin position="2"/>
        <end position="109"/>
    </location>
</feature>
<dbReference type="CDD" id="cd21830">
    <property type="entry name" value="alphaCoV_Nsp8"/>
    <property type="match status" value="1"/>
</dbReference>
<dbReference type="Gene3D" id="1.10.8.370">
    <property type="entry name" value="nsp7 replicase"/>
    <property type="match status" value="1"/>
</dbReference>
<feature type="transmembrane region" description="Helical" evidence="57">
    <location>
        <begin position="3438"/>
        <end position="3458"/>
    </location>
</feature>
<gene>
    <name evidence="85" type="primary">ORF1ab</name>
</gene>
<feature type="region of interest" description="ZF1" evidence="55">
    <location>
        <begin position="2124"/>
        <end position="2137"/>
    </location>
</feature>
<dbReference type="InterPro" id="IPR048672">
    <property type="entry name" value="NSP13_ZBD_CoV"/>
</dbReference>
<feature type="domain" description="Nsp4C" evidence="66">
    <location>
        <begin position="2844"/>
        <end position="2939"/>
    </location>
</feature>
<dbReference type="Pfam" id="PF09401">
    <property type="entry name" value="CoV_NSP10"/>
    <property type="match status" value="1"/>
</dbReference>
<dbReference type="Pfam" id="PF20632">
    <property type="entry name" value="CoV_NSP13_ZBD"/>
    <property type="match status" value="1"/>
</dbReference>
<dbReference type="InterPro" id="IPR044353">
    <property type="entry name" value="Nsp3_Ubl2_dom_CoV"/>
</dbReference>
<protein>
    <recommendedName>
        <fullName evidence="56">ORF1ab polyprotein</fullName>
    </recommendedName>
</protein>
<evidence type="ECO:0000259" key="64">
    <source>
        <dbReference type="PROSITE" id="PS51943"/>
    </source>
</evidence>
<feature type="domain" description="Nsp15 N-terminal oligomerization" evidence="77">
    <location>
        <begin position="6082"/>
        <end position="6142"/>
    </location>
</feature>
<dbReference type="Gene3D" id="1.10.8.1190">
    <property type="match status" value="2"/>
</dbReference>
<evidence type="ECO:0000256" key="44">
    <source>
        <dbReference type="ARBA" id="ARBA00043918"/>
    </source>
</evidence>
<evidence type="ECO:0000259" key="75">
    <source>
        <dbReference type="PROSITE" id="PS51955"/>
    </source>
</evidence>
<feature type="active site" evidence="54">
    <location>
        <position position="6363"/>
    </location>
</feature>
<dbReference type="InterPro" id="IPR037227">
    <property type="entry name" value="EndoU-like"/>
</dbReference>
<dbReference type="Gene3D" id="1.10.150.420">
    <property type="entry name" value="Coronavirus nonstructural protein 4 C-terminus"/>
    <property type="match status" value="1"/>
</dbReference>
<dbReference type="PROSITE" id="PS51954">
    <property type="entry name" value="COV_N7_MTASE"/>
    <property type="match status" value="1"/>
</dbReference>
<dbReference type="InterPro" id="IPR042515">
    <property type="entry name" value="NSP15_N_CoV"/>
</dbReference>
<evidence type="ECO:0000256" key="48">
    <source>
        <dbReference type="ARBA" id="ARBA00049042"/>
    </source>
</evidence>
<feature type="active site" evidence="52">
    <location>
        <position position="5830"/>
    </location>
</feature>
<evidence type="ECO:0000256" key="2">
    <source>
        <dbReference type="ARBA" id="ARBA00001936"/>
    </source>
</evidence>
<dbReference type="CDD" id="cd21901">
    <property type="entry name" value="alpha_betaCoV_Nsp10"/>
    <property type="match status" value="1"/>
</dbReference>
<dbReference type="InterPro" id="IPR044357">
    <property type="entry name" value="NSP3_Ubl1_dom_CoV"/>
</dbReference>
<dbReference type="CDD" id="cd21161">
    <property type="entry name" value="NendoU_cv_Nsp15-like"/>
    <property type="match status" value="1"/>
</dbReference>
<keyword evidence="13" id="KW-0645">Protease</keyword>
<dbReference type="PROSITE" id="PS51955">
    <property type="entry name" value="NIV_2_O_MTASE"/>
    <property type="match status" value="1"/>
</dbReference>
<feature type="domain" description="CoV Nsp3 Y" evidence="82">
    <location>
        <begin position="2120"/>
        <end position="2461"/>
    </location>
</feature>
<keyword evidence="33 51" id="KW-0694">RNA-binding</keyword>
<dbReference type="PROSITE" id="PS51442">
    <property type="entry name" value="M_PRO"/>
    <property type="match status" value="1"/>
</dbReference>
<dbReference type="PROSITE" id="PS51952">
    <property type="entry name" value="COV_EXON_MTASE_COACT"/>
    <property type="match status" value="1"/>
</dbReference>
<evidence type="ECO:0000256" key="16">
    <source>
        <dbReference type="ARBA" id="ARBA00022695"/>
    </source>
</evidence>
<evidence type="ECO:0000313" key="86">
    <source>
        <dbReference type="EMBL" id="QWN56366.1"/>
    </source>
</evidence>
<dbReference type="InterPro" id="IPR043611">
    <property type="entry name" value="CoV_NSP3_C"/>
</dbReference>
<evidence type="ECO:0000259" key="72">
    <source>
        <dbReference type="PROSITE" id="PS51952"/>
    </source>
</evidence>
<dbReference type="Pfam" id="PF08715">
    <property type="entry name" value="CoV_peptidase"/>
    <property type="match status" value="2"/>
</dbReference>
<dbReference type="CDD" id="cd21171">
    <property type="entry name" value="NTD_alpha_betaCoV_Nsp15-like"/>
    <property type="match status" value="1"/>
</dbReference>
<comment type="caution">
    <text evidence="55">Lacks conserved residue(s) required for the propagation of feature annotation.</text>
</comment>
<name>A0A8F0ZXY3_9ALPC</name>
<keyword evidence="15 57" id="KW-0812">Transmembrane</keyword>
<dbReference type="EMBL" id="MZ081393">
    <property type="protein sequence ID" value="QWN56366.1"/>
    <property type="molecule type" value="Genomic_RNA"/>
</dbReference>
<feature type="active site" evidence="52">
    <location>
        <position position="5835"/>
    </location>
</feature>
<evidence type="ECO:0000256" key="40">
    <source>
        <dbReference type="ARBA" id="ARBA00023200"/>
    </source>
</evidence>
<keyword evidence="23 49" id="KW-0863">Zinc-finger</keyword>
<reference evidence="85" key="1">
    <citation type="journal article" date="2021" name="Cell">
        <title>Identification of novel bat coronaviruses sheds light on the evolutionary origins of SARS-CoV-2 and related viruses.</title>
        <authorList>
            <person name="Zhou H."/>
            <person name="Ji J."/>
            <person name="Chen X."/>
            <person name="Bi Y."/>
            <person name="Li J."/>
            <person name="Wang Q."/>
            <person name="Hu T."/>
            <person name="Song H."/>
            <person name="Zhao R."/>
            <person name="Chen Y."/>
            <person name="Cui M."/>
            <person name="Zhang Y."/>
            <person name="Hughes A.C."/>
            <person name="Holmes E.C."/>
            <person name="Shi W."/>
        </authorList>
    </citation>
    <scope>NUCLEOTIDE SEQUENCE</scope>
    <source>
        <strain evidence="85">Bat/Yunnan/McYN19/2020</strain>
        <strain evidence="86">Bat/Yunnan/RmYN17/2020</strain>
        <strain evidence="87">Bat/Yunnan/RmYN24/2020</strain>
        <strain evidence="88">Bat/Yunnan/RsYN14/2020</strain>
    </source>
</reference>
<dbReference type="InterPro" id="IPR003593">
    <property type="entry name" value="AAA+_ATPase"/>
</dbReference>
<evidence type="ECO:0000259" key="66">
    <source>
        <dbReference type="PROSITE" id="PS51946"/>
    </source>
</evidence>
<dbReference type="GO" id="GO:0008242">
    <property type="term" value="F:omega peptidase activity"/>
    <property type="evidence" value="ECO:0007669"/>
    <property type="project" value="InterPro"/>
</dbReference>
<dbReference type="InterPro" id="IPR036499">
    <property type="entry name" value="NSP9_sf_CoV"/>
</dbReference>
<evidence type="ECO:0000256" key="21">
    <source>
        <dbReference type="ARBA" id="ARBA00022758"/>
    </source>
</evidence>
<dbReference type="GO" id="GO:0006351">
    <property type="term" value="P:DNA-templated transcription"/>
    <property type="evidence" value="ECO:0007669"/>
    <property type="project" value="InterPro"/>
</dbReference>
<feature type="region of interest" description="ZF2" evidence="55">
    <location>
        <begin position="2170"/>
        <end position="2180"/>
    </location>
</feature>
<feature type="domain" description="CoV Nsp2 N-terminal" evidence="80">
    <location>
        <begin position="112"/>
        <end position="355"/>
    </location>
</feature>
<evidence type="ECO:0000256" key="5">
    <source>
        <dbReference type="ARBA" id="ARBA00004452"/>
    </source>
</evidence>
<feature type="domain" description="(+)RNA virus helicase C-terminal" evidence="63">
    <location>
        <begin position="5214"/>
        <end position="5575"/>
    </location>
</feature>
<dbReference type="InterPro" id="IPR050534">
    <property type="entry name" value="Coronavir_polyprotein_1ab"/>
</dbReference>
<dbReference type="Pfam" id="PF19211">
    <property type="entry name" value="CoV_NSP2_N"/>
    <property type="match status" value="1"/>
</dbReference>
<evidence type="ECO:0000259" key="73">
    <source>
        <dbReference type="PROSITE" id="PS51953"/>
    </source>
</evidence>
<dbReference type="InterPro" id="IPR044313">
    <property type="entry name" value="NSP14_alphaCoV"/>
</dbReference>
<keyword evidence="36 57" id="KW-1133">Transmembrane helix</keyword>
<keyword evidence="40" id="KW-1035">Host cytoplasm</keyword>
<keyword evidence="16" id="KW-0548">Nucleotidyltransferase</keyword>
<comment type="subcellular location">
    <subcellularLocation>
        <location evidence="4">Host cytoplasm</location>
        <location evidence="4">Host perinuclear region</location>
    </subcellularLocation>
    <subcellularLocation>
        <location evidence="5">Host endoplasmic reticulum-Golgi intermediate compartment</location>
    </subcellularLocation>
    <subcellularLocation>
        <location evidence="3">Host membrane</location>
        <topology evidence="3">Multi-pass membrane protein</topology>
    </subcellularLocation>
</comment>
<dbReference type="Pfam" id="PF20631">
    <property type="entry name" value="CoV_NSP13_1B"/>
    <property type="match status" value="1"/>
</dbReference>
<dbReference type="InterPro" id="IPR009003">
    <property type="entry name" value="Peptidase_S1_PA"/>
</dbReference>
<evidence type="ECO:0000256" key="29">
    <source>
        <dbReference type="ARBA" id="ARBA00022839"/>
    </source>
</evidence>
<dbReference type="InterPro" id="IPR002589">
    <property type="entry name" value="Macro_dom"/>
</dbReference>
<dbReference type="InterPro" id="IPR043613">
    <property type="entry name" value="CoV_NSP2_C"/>
</dbReference>
<dbReference type="Gene3D" id="3.30.160.820">
    <property type="entry name" value="Nsp15 N-terminal domain-like"/>
    <property type="match status" value="1"/>
</dbReference>
<keyword evidence="38 57" id="KW-0472">Membrane</keyword>
<keyword evidence="28 55" id="KW-0862">Zinc</keyword>
<evidence type="ECO:0000259" key="69">
    <source>
        <dbReference type="PROSITE" id="PS51949"/>
    </source>
</evidence>
<dbReference type="SUPFAM" id="SSF101816">
    <property type="entry name" value="Replicase NSP9"/>
    <property type="match status" value="1"/>
</dbReference>
<evidence type="ECO:0000256" key="28">
    <source>
        <dbReference type="ARBA" id="ARBA00022833"/>
    </source>
</evidence>
<feature type="region of interest" description="GpppA-binding" evidence="53">
    <location>
        <begin position="5970"/>
        <end position="5984"/>
    </location>
</feature>
<dbReference type="Pfam" id="PF19218">
    <property type="entry name" value="CoV_NSP3_C"/>
    <property type="match status" value="1"/>
</dbReference>
<feature type="transmembrane region" description="Helical" evidence="57">
    <location>
        <begin position="3376"/>
        <end position="3402"/>
    </location>
</feature>
<dbReference type="Gene3D" id="2.40.10.10">
    <property type="entry name" value="Trypsin-like serine proteases"/>
    <property type="match status" value="2"/>
</dbReference>
<feature type="domain" description="Nsp12 Interface" evidence="84">
    <location>
        <begin position="4300"/>
        <end position="4398"/>
    </location>
</feature>
<feature type="domain" description="Peptidase C16" evidence="59">
    <location>
        <begin position="1641"/>
        <end position="1895"/>
    </location>
</feature>
<dbReference type="InterPro" id="IPR043472">
    <property type="entry name" value="Macro_dom-like"/>
</dbReference>
<dbReference type="InterPro" id="IPR043178">
    <property type="entry name" value="PLpro_thumb_sf_CoV"/>
</dbReference>
<evidence type="ECO:0000256" key="55">
    <source>
        <dbReference type="PROSITE-ProRule" id="PRU01336"/>
    </source>
</evidence>
<dbReference type="InterPro" id="IPR011050">
    <property type="entry name" value="Pectin_lyase_fold/virulence"/>
</dbReference>
<sequence>MANNQLTLAFANDAEISAFGFGTIEEAVLQYSSAAADGFTKCRFVATGLQDTITGVLDDEYVIVITGLHQLVARIGKFGDRPSNLRGWLLFSNSNYFLGELDLVFGSRGGTTIYTDNYLCGSNGLPVCPESSWEFKDYFGELDEIVHEGVTYVKAWNVEREPLEYKKQNLLAIKSITWCGELPHALADGATLKEAPRAKKSKIVVLDKYYQTIHDNFGAPYIINGKNLCEIVANPIFCHALVKCHCGKTSWTVGDWGGYKSMCCNVSCKPLCVVNGDVYPGDVLITSTDVATSGLKYYNGMLLKFVDTVDGCHVWRIQKIQSVNNFVASPTYDSGTYAFCDNDVCSPKNNTIVAREFKYGVFSGAFTDNVRAAICQGDVDVGTAILSMADNIVNKPWFVREMSELLDVAWNAFLATVKMTTTLNSTLRELAQALSKATLRVRDGVIEFLADVPACFKTCFDTFRDFVITVFELTVNVVKIAGKNFRAVGSYVLLNNAIVKFVTVKVRGLHQAGVKTTQYATTVVGTTTKVKSKRLESSTVNLTLVDKEQPIITNGHTVVIGGKSFFYSGGFYRLMCDYDTVLNTPVFKAHTPIGVVFKCTKPTGFVDPVCDTLEELVSNVTGQLLSLHTPYRFYDVKVVGEQCVVTCNYTFRAPSYITDVDAFVAACTQCIDYKGFDSFYINAHAATSLTAFVPLCEEFEQFKEPVCCPAVLRDIDGGKIWNTFISTVSDAIAFVKSLKIDFTLAGIVMSATKRFKRYANALMTLYREFVATVTKTVNIGSQCFTYYAFNVPKLVIAGVLHSVGVFSRGDVNVAVQDVVVEFNVIEGGSVPITPTRVEAVNVTLEECDYKPLEQDGIIAVVDGYTFYNKGDYYYPSDLHTAVPICYKRGSGIHSVEVQFSDTVEVKEIAPVYRVKLEYEFEDPTIKAVCDKVIGPTLKFEGDNWDAFCDYINTVMMAVSDHLTVPQYYIYDEEGGTDLEKPVMISQWPITDDGKQSPQSCETVDAPLDVDCKEMPESDLPLDVKNGLSFIVDQPSTFTPDPFSYEHFDVSGLRVLCQDSNNCWVASALVQLQLLDCYESTEYDLFKVGRVGSLVRKCYELTGSIKGAMGDTSYCLEALLRDMHTMFIRCITTCDCGEGSRELSGAVFRFIPNGKPFSYGGCPDCGKPLMHTIVSMQGTGVFCQDPKPLDVNTLLVQPICASVFLGSVMGHYKTNIYTHNVCVDGNGVSAITYNTINTLCYKDVNYVAPTRVKPFVQYKNVSFYQGAIADLLSVEHDFIVNAANENLSHGGGVAAAINTLTGGVLQTLSDHYVKTNGKIKVGDGIMLHCGAEHVYNVVGPRKGKHAAGLLVKAYTTTFANVGVPLTPLLSVGIFKVPLLDSLKAMLDVAGDKQVNCFCYTDAERDAIMDYVGNLTQDVVTVEEPTPIKPTPYRVEGKFQFYDAPVDGILSLQPDRLVFFTNVDLKLCSVANAFDTQFGGALAQSIAGYLGENPGGVPAGNLLTFKCEGAVTVSFAVLPREGDANFEKNVMRTLNKVAKLKGSIVATIPDLGVLRRMLKCCETSFVVSAHTRDIVSECFAPAIIPIKVSIDGRDVHDVLTDSTIVLNDQVGACSVANRDMTGIKPDDTITDVVSVAPDVDWISYYGFPRADVFHTLDHSGFAYESKEVNGIRVLKLSDNNCWINATCIQLQFAKTVFKSEGLQSMWDAFLIGDTAKFVHWLYWYLNLSKGQPGDVEQILGKISRYMACKGSVVLARDSDCCSESRTVSTPVVEASLLRSGSDDGYCKHGNPIVSRVKCVKGTVIVTHTGEPAVYPRSALLSGITYTTYSGSMSDGHYTVFATNGGRVYDGDSVSTNNELSTRAATSIVITNRVFEDPVARVETKATTVIESLDNASEKFFSFGDIASRNCIAFVVWLFSMLSILFKACKTRDVKVFAMAPQRTGVILSRSIKYNCKASFKLLTAKTKWVLLTGKLLLSSLTMYAFWFLLVRFGPLNDVLCTTYVEGYSHSNFDKNDYCHDVVCRTCLYGYQELSDLPHTLTTWTHIRDPLFKSILPFLYMAFLLIFGGVSVRISMLYFVAQYINQFGVMLGVQDNVWLLQCVPFSIFGDEIVVTFLVVRLFMFVKHILMGCDKPSCIACSRSARLQRIPLQTIVNGANRSFYVFANGGKKFCNKHNFFCLNCDSYGSGCTFINDTVASEVSNVTKTNVVPTGPAFVEIDKVEFNNGFYYLYASDGTTFWRYNYDITESKYSCKEVLKSCNVLSDFIVYNNTGSNVTQVKNACVYFSQLLCKPIKLVDVALLNTLNVDFNGALHSAFVEVLTESFGKDLSSCTTMSECKKTLAVDTDDEDFVNCVTNAHKFNVLMCDLSYNNLITSYAKPEEKLSSHDLAACVRGGARVVNHNVVVKENVPIVWLAKDFNALSDEGRKYIVKTAKLKGVNFMLTFNDNRMQTSIPVVSIMSKQGSGIRCCYNVIWWLCVFVLCCYLAVGLVDYSTTVTSASDYVFKYIEGGKLYNFDKPLSCVHNVFDNFDNWFSSKFGFVPTNSKHCPIVVGVSNEGRTVPGIPSNVFLFGKTLIFVVQAAFGDSNTCYDINGPAPVDRCVFSSACTVLNGLGGLRTYCYKNGLIDGASLYTDIQPHSYYSVHDGGYIRLPEVLASGLGFRTVRTFATTYCRMGECVDSKAGVCFGSNRFLVYNAESGADFVCGTGLLSLMYNLLSVFSTSFSIMAMSGQIVFNSVVAAAIVLGCMLVTKFKRIFGDMSVGVCTVICAAFINNISYIVTQNVVTMISYSVLYFLCTRTFKYAWIWHLGYCVAYGFMAPWWLVAWYMCAALSGLVPSLLKLKVTTQLFDGEKFVGTFETAASGTFVLDMHSYQRLVNSIAPEKVKQYAASYNKYKYYSGSASEADYRLACYAHLAKAMMDFGTEHRDLLYTPPTISYNSTLQSGLRIMAQPSGLVEKCIVRVCYGNMVLNGVWLGDTVICPRHILAQSTTTTIDYDHAYSVMRLHNFSISVGNAFLGVVSAIMKGTNLYIKVNQTNVNTPEHCFKTVKQGESFNVLACYDGTPSGVYGVTLRTNYTIRGSFINGACGSPGYNINNGKVEFCYLHQLELGSGCHVGSTFEGVMYGNFEDQPTLQVEGANHLVTVNVMAFLYGALLNGITWFINGERVNVEAFNEWASSNGFTAMTNVECFAMLAAKTGFDVPRLLAAIQRLHKGFGGKNILGYTTLTDEFTVSEVIRQMYGVTLQSTRVAGTFCNLAIIGLFVTMFWSELLHYTTLFWVSPGFITPIFFMLLFVSFTFMLLLKHKVLFLYTFLIPAVIVTSCYNFAWDWYIMTILVEMFDYHVSIVSLDIQGLLNVCVCVFVTVLHTTRFFRTNTSSYTYLLSVIFTILGLVTGADLLCVSMTVLFNFTSTWYVGAIVFKLAYYIQAYTGFASFLGYVKSVMLLYVVLGYFCCTYYGFLYWINRFFKLTLGVYDFKVSTNEFKYMVANGLQAPRGVFDSAILSMKLLGIGGEKTIKVSAVQSKLTDIKCTNVVLLGCLSSMNIASNTKEWAYCVDLHNKINLCSDAETAQELLLALLAFFLSKQADFGVDELLDSYFADSSILQSVASTFVSMPSFIAYENARQAYEEAINTGVSPQLVKQLKRAMNIAKSEFDHEASVQKKISRMAEQAAAQMYKEARAVNRKSKVISAMHSLLFGMLRRLDMSSVETILSLARDGVVPLSIIPAASATKLTVVSADLESYHKICKEGCVHYAGVVWSVIDIRDNDGKIVHVKEITQENVEQLAWPLFLNCERIVKLQNNEIMPGKLKQRAVKAEGDGFSSDGKALYNNEGGSTFMYAFIADKADLKYVKWEFDGGCKVIELETPCKFAVETTNGVTIKYLYFVKNLNTLRRGAVLGYIGATVRLQAGKQTELAINSPLLTMCAFAVDPAKTYVDAVKRGVKPVGNCIKMLSNGAGSGQAITTSVEANTHQDSYGGASVCLYCRAHVEHPTMDGFCKFKGKYVQVPLGTVDPIRFCLENDTCKVCMCWLNNGCTCDRVSSIQSMDSGYLNRARGSSAARLEPCNGTDPDRCVRAFDIYNKDVACMGKFLKVNCVRFKNLDYSDAYFVVKRCPKSVMEHEQSIYDVLKNSGAVATHDFFTWKEGRSIYGNISRQNLTKYTMMDLVYALRNFDEKNCDTLKEILVLTGACDVSYFDNNVWFDPVENEDIHRVYAVLGKIVANAMLKCVRLSDAMVEHGIVGVLTLDNQDLNGNFYDFGDFAKTVPGMGVPLCTSYYSYMMPVMGMTNCMASECFMKSDIFGDDFKTFDLLHYDFSEHKRALFNKYFKYWEQDYHPNCTDCHDEMCIIHCANFNTLFSTTIPVTAYGPLCRKVFVDGVPLVATAGYHFKQLGIVWNKDLNTHSSRLTISELLQFVTDPSLLVASSPALVDQRTVCFSVAALSTGMTKQTVQPGHFNKEFYDFLRAQGFFDEGSELTLKHFFFAQTGDAAIKDFNYYRYNRPTVLDICQARVAYRLVSRYFDVYEGGCITAREVVVTNLNKSAGYPLNKFGKAGLYYESLSYEEQDALYAVTKRNILPTMTQLNLKYSISGKERARTVGGVSLLSTMTTRQYHQKHLKSIVNTRNAPVVIGTTKFYGGWDNMLKTLIDGVENPCLMGWDYPKCDRALPNMIRMISAMILGSKHTTCCNTDERYYRLCNELAQVLTEVVYSNGGFYLKPGGTTSGDATTAYANSVFNIFQAVSANINRLLSIDSNVCNNIGVKALQRRLYDNCYRSSSVDESFIDDYYGYLKKHFSMMILSDDGVVCYNRDYAELGYVADIGAFKATLYYQNNVFMSTSKCWVENDISKGPHEFCSQHTMQIVDENGEYYLPYPDPSRILSAGVFVDDVVKTDAVILLERYVSLAIDAYPLSKHSNPEYRKVFYALLDWVKHLHNTLNQGVLESFSVTLLEDASSKFWDESFYASMYEKSTILQAAGLCVVCGSQTVLRCGDCLRRPMLCTKCAYDHVVSTTHKFILAITPYVCSYSGCTCNDVTKLYLGGLSYYCVDHKPSLSFPLCSAGNVFGLYKNSATGSPDVDVFNTLATSEWTDVRDYKLANEAKDSLRLFAAETIKAREESVKSSYACATLKEVIGPRELLLSWECGKVKPPLNRNSVFTCFQINKDSKFQVGEFVFEKLDYGSDTVYYKSTATAKLVPGMVFVLTSHNVQPLRAPTIANQERFSSIHKLRPAFNISDAYANLVPYYQMIGKQKITTIQGPPGSGKSHCVIGLGLYYPSARIMFAACSHAAVDSLCVKASGAYNIDRCTRIIPARARVECFNGFKPNNNGAQYLFSTINALPECNVDIVVIDEVSMCTNYDLSVVNQRVSYKHIVYVGDPQQLPAPRTMITRGVLEPKDYNVVTQRMCAVGPDVFLHKCYRCPAEIVRTVSEMVYENKFVPVHPDSKQCFKLMCKGNVQVDNGSSINRKQLDVVKLFLSKNPTWSKAVFISPYNSQNYVAFRALGLQIQTVDSSQGSEYDYVIYTQTSDTAHACNVNRFNVAITRAKKGILCVMCDKELFDALKFFEIKLSDLQSGEGCGLFKDCSRKPDLLPPSHAITYMSLSDNFKTSGDLAVQIGANGVCKYEHVMSFMGFRFDTNIPGYHSLFCTRDFAMRHVRGWLGMDVEGAHVTGDNVGTNVPLQVGFSNGVDFVVQPEGCVATDVGNTIKPVRARAPPGEQFTHLIPLMRKGQPWHVIRKRIVQMCCDYLSGLSDTLIFVLWAGGLELTTMRYFVKIGQVKHCHCSKEATCYNSLSHEYCCFRHALGCDYLYNPYVIDIQQWGYTGSLGRNHHDICNIHRNEHVASGDAIMTRCLALHDCFVKNVDWSITYPFISNERAINNGGRVVQRHLMRSAIRLYNPKVIHDIGNPKGIRCAVTDAKWYCYDKQPLNSNVKLFEYDYITHGQMDGLCLFWNCNVDMYPEFSIVCRFDTRCRSNLNLEGCNGGSLYVNKHAFHTPAFDKRAFAKLKPAPFFFYDDGPCDRVCEEINYVPLRATNCITRCNIGGAVCSSHAKQYYDYVGAYNSFTQAGFTLWVPQSFDLFNLWQTLAEPNLQGLENVAYNVIKKGSFVGEAGELPVAIVNDKVFVREGTVDNLVYTNKTSLPTNVAFELYAKRKVGLTPPLSVLRNLGVVSTYKFVLWDYEAERPFTSFTKDVCSYTDFGEDVNTCYDNAIPGSFERFTLCTNGVLFSNTAIKKLVGMKLTYGMLNGLPVSESGNKPVIWYIYVRKDGQFVDQFDGFYTQGRDLNNFLPRSDMEKDFLEMDMGIFITKYGLEDFAFEHIVYGDVSKTTLGGLHLLISQVRLQKLGVLKIEEFTSSDDSTLKSCTVTYANDPSSKMVCTYMDILLDDFVVILKTLDLSVVSKVQEVVIDCKVWRWMLWCKDHKVQTFYPQLQSAEWKCGYSMPSLYKIQRMCLEPCNLYNYGTGLKLPDGIMFNVVKYTQLCQYLNNTTMCVPHNMRVLHLGAGSDKGVAPGTAVLRRWLPSDAIIVDNDVNDYVSDADYSITGDCSTVYLEDKFDLVISDMYDGRIKQCDGDNVSKDGFFTYINGVISEKLALGASVAIKITEYSWNKRLYELIQKFEFWTLFCTSVNTSSSEAFLIGINYLGDFSCTPIMDGNTVHANYIFWRNSTVMSLSYNSVLDLAKFNCRHKATAIVALKDSDINDIVLGLIKKGRLLIRSNGVYMGFSNHLVSTKQK</sequence>
<dbReference type="InterPro" id="IPR043606">
    <property type="entry name" value="CoV_NSP15_N"/>
</dbReference>
<feature type="transmembrane region" description="Helical" evidence="57">
    <location>
        <begin position="2099"/>
        <end position="2122"/>
    </location>
</feature>
<dbReference type="SUPFAM" id="SSF52540">
    <property type="entry name" value="P-loop containing nucleoside triphosphate hydrolases"/>
    <property type="match status" value="1"/>
</dbReference>
<dbReference type="EMBL" id="MZ081394">
    <property type="protein sequence ID" value="QWN56375.1"/>
    <property type="molecule type" value="Genomic_RNA"/>
</dbReference>
<evidence type="ECO:0000259" key="70">
    <source>
        <dbReference type="PROSITE" id="PS51950"/>
    </source>
</evidence>
<feature type="domain" description="NiRAN" evidence="67">
    <location>
        <begin position="4045"/>
        <end position="4294"/>
    </location>
</feature>
<keyword evidence="11" id="KW-1090">Inhibition of host innate immune response by virus</keyword>
<dbReference type="InterPro" id="IPR007094">
    <property type="entry name" value="RNA-dir_pol_PSvirus"/>
</dbReference>
<keyword evidence="24" id="KW-0833">Ubl conjugation pathway</keyword>
<evidence type="ECO:0000256" key="52">
    <source>
        <dbReference type="PROSITE-ProRule" id="PRU01298"/>
    </source>
</evidence>
<dbReference type="Gene3D" id="6.10.140.2090">
    <property type="match status" value="1"/>
</dbReference>
<evidence type="ECO:0000256" key="14">
    <source>
        <dbReference type="ARBA" id="ARBA00022679"/>
    </source>
</evidence>
<dbReference type="InterPro" id="IPR043609">
    <property type="entry name" value="NendoU_nidovirus"/>
</dbReference>
<dbReference type="InterPro" id="IPR018995">
    <property type="entry name" value="RNA_synth_NSP10_CoV"/>
</dbReference>
<dbReference type="Gene3D" id="2.40.10.250">
    <property type="entry name" value="Replicase NSP9"/>
    <property type="match status" value="1"/>
</dbReference>
<dbReference type="CDD" id="cd21723">
    <property type="entry name" value="alphaCoV_Nsp13-helicase"/>
    <property type="match status" value="1"/>
</dbReference>
<keyword evidence="22 54" id="KW-0255">Endonuclease</keyword>
<evidence type="ECO:0000259" key="83">
    <source>
        <dbReference type="PROSITE" id="PS51993"/>
    </source>
</evidence>
<dbReference type="EMBL" id="MZ081395">
    <property type="protein sequence ID" value="QWN56384.1"/>
    <property type="molecule type" value="Genomic_RNA"/>
</dbReference>
<feature type="domain" description="Macro" evidence="60">
    <location>
        <begin position="1247"/>
        <end position="1414"/>
    </location>
</feature>
<feature type="domain" description="Nsp12 RNA-dependent RNA polymerase" evidence="68">
    <location>
        <begin position="4399"/>
        <end position="4966"/>
    </location>
</feature>
<dbReference type="InterPro" id="IPR043174">
    <property type="entry name" value="NSP15_middle_sf"/>
</dbReference>
<feature type="transmembrane region" description="Helical" evidence="57">
    <location>
        <begin position="1966"/>
        <end position="1987"/>
    </location>
</feature>
<dbReference type="InterPro" id="IPR029063">
    <property type="entry name" value="SAM-dependent_MTases_sf"/>
</dbReference>
<dbReference type="InterPro" id="IPR043502">
    <property type="entry name" value="DNA/RNA_pol_sf"/>
</dbReference>
<evidence type="ECO:0000256" key="17">
    <source>
        <dbReference type="ARBA" id="ARBA00022722"/>
    </source>
</evidence>
<proteinExistence type="inferred from homology"/>
<keyword evidence="25 54" id="KW-0378">Hydrolase</keyword>
<dbReference type="InterPro" id="IPR046440">
    <property type="entry name" value="AV_NSP11N_COV_NSP15M"/>
</dbReference>
<evidence type="ECO:0000259" key="71">
    <source>
        <dbReference type="PROSITE" id="PS51951"/>
    </source>
</evidence>
<feature type="transmembrane region" description="Helical" evidence="57">
    <location>
        <begin position="2470"/>
        <end position="2488"/>
    </location>
</feature>
<evidence type="ECO:0000256" key="18">
    <source>
        <dbReference type="ARBA" id="ARBA00022723"/>
    </source>
</evidence>
<keyword evidence="37" id="KW-1072">Activation of host autophagy by virus</keyword>
<dbReference type="GO" id="GO:0043139">
    <property type="term" value="F:5'-3' DNA helicase activity"/>
    <property type="evidence" value="ECO:0007669"/>
    <property type="project" value="TreeGrafter"/>
</dbReference>
<comment type="catalytic activity">
    <reaction evidence="1">
        <text>Thiol-dependent hydrolysis of ester, thioester, amide, peptide and isopeptide bonds formed by the C-terminal Gly of ubiquitin (a 76-residue protein attached to proteins as an intracellular targeting signal).</text>
        <dbReference type="EC" id="3.4.19.12"/>
    </reaction>
</comment>
<dbReference type="InterPro" id="IPR044322">
    <property type="entry name" value="NSP15_M_alpha_beta_CoV"/>
</dbReference>
<dbReference type="InterPro" id="IPR014829">
    <property type="entry name" value="NSP8_CoV"/>
</dbReference>
<dbReference type="Pfam" id="PF06478">
    <property type="entry name" value="CoV_RPol_N"/>
    <property type="match status" value="1"/>
</dbReference>
<keyword evidence="8" id="KW-0696">RNA-directed RNA polymerase</keyword>
<feature type="transmembrane region" description="Helical" evidence="57">
    <location>
        <begin position="3137"/>
        <end position="3158"/>
    </location>
</feature>
<dbReference type="InterPro" id="IPR046438">
    <property type="entry name" value="NIV_2_O_MTASE"/>
</dbReference>
<keyword evidence="10 53" id="KW-0489">Methyltransferase</keyword>
<dbReference type="CDD" id="cd21875">
    <property type="entry name" value="PEDV-like_alphaCoV_Nsp1"/>
    <property type="match status" value="1"/>
</dbReference>
<dbReference type="GO" id="GO:0004519">
    <property type="term" value="F:endonuclease activity"/>
    <property type="evidence" value="ECO:0007669"/>
    <property type="project" value="UniProtKB-UniRule"/>
</dbReference>
<evidence type="ECO:0000256" key="53">
    <source>
        <dbReference type="PROSITE-ProRule" id="PRU01299"/>
    </source>
</evidence>
<evidence type="ECO:0000259" key="77">
    <source>
        <dbReference type="PROSITE" id="PS51960"/>
    </source>
</evidence>
<evidence type="ECO:0000256" key="46">
    <source>
        <dbReference type="ARBA" id="ARBA00047984"/>
    </source>
</evidence>
<evidence type="ECO:0000256" key="11">
    <source>
        <dbReference type="ARBA" id="ARBA00022632"/>
    </source>
</evidence>
<evidence type="ECO:0000256" key="13">
    <source>
        <dbReference type="ARBA" id="ARBA00022670"/>
    </source>
</evidence>
<dbReference type="InterPro" id="IPR046443">
    <property type="entry name" value="a/bCoV_NSP1_glob"/>
</dbReference>
<evidence type="ECO:0000259" key="62">
    <source>
        <dbReference type="PROSITE" id="PS51653"/>
    </source>
</evidence>
<dbReference type="Gene3D" id="3.40.50.11580">
    <property type="match status" value="1"/>
</dbReference>
<evidence type="ECO:0000259" key="67">
    <source>
        <dbReference type="PROSITE" id="PS51947"/>
    </source>
</evidence>
<dbReference type="InterPro" id="IPR041679">
    <property type="entry name" value="DNA2/NAM7-like_C"/>
</dbReference>
<dbReference type="InterPro" id="IPR038123">
    <property type="entry name" value="NSP4_C_sf_CoV"/>
</dbReference>
<feature type="domain" description="N7-MTase" evidence="74">
    <location>
        <begin position="5858"/>
        <end position="6079"/>
    </location>
</feature>
<keyword evidence="35" id="KW-0693">Viral RNA replication</keyword>
<dbReference type="PROSITE" id="PS51993">
    <property type="entry name" value="COV_3ECTO"/>
    <property type="match status" value="1"/>
</dbReference>
<dbReference type="PROSITE" id="PS51991">
    <property type="entry name" value="COV_NSP2_C"/>
    <property type="match status" value="1"/>
</dbReference>
<dbReference type="Pfam" id="PF08716">
    <property type="entry name" value="CoV_NSP7"/>
    <property type="match status" value="1"/>
</dbReference>
<dbReference type="InterPro" id="IPR044385">
    <property type="entry name" value="NSP2_HCoV-229E-like"/>
</dbReference>
<evidence type="ECO:0000256" key="56">
    <source>
        <dbReference type="PROSITE-ProRule" id="PRU01344"/>
    </source>
</evidence>
<keyword evidence="31" id="KW-1043">Host membrane</keyword>
<keyword evidence="26" id="KW-0347">Helicase</keyword>
<keyword evidence="7" id="KW-1113">Inhibition of host RLR pathway by virus</keyword>
<dbReference type="GO" id="GO:0044220">
    <property type="term" value="C:host cell perinuclear region of cytoplasm"/>
    <property type="evidence" value="ECO:0007669"/>
    <property type="project" value="UniProtKB-SubCell"/>
</dbReference>
<dbReference type="PROSITE" id="PS50507">
    <property type="entry name" value="RDRP_SSRNA_POS"/>
    <property type="match status" value="1"/>
</dbReference>
<evidence type="ECO:0000256" key="30">
    <source>
        <dbReference type="ARBA" id="ARBA00022840"/>
    </source>
</evidence>
<dbReference type="Gene3D" id="3.40.50.300">
    <property type="entry name" value="P-loop containing nucleotide triphosphate hydrolases"/>
    <property type="match status" value="2"/>
</dbReference>
<feature type="transmembrane region" description="Helical" evidence="57">
    <location>
        <begin position="2775"/>
        <end position="2793"/>
    </location>
</feature>
<dbReference type="GO" id="GO:0003968">
    <property type="term" value="F:RNA-directed RNA polymerase activity"/>
    <property type="evidence" value="ECO:0007669"/>
    <property type="project" value="UniProtKB-KW"/>
</dbReference>
<dbReference type="InterPro" id="IPR036333">
    <property type="entry name" value="NSP10_sf_CoV"/>
</dbReference>
<dbReference type="PROSITE" id="PS51960">
    <property type="entry name" value="COV_NSP15_NTD"/>
    <property type="match status" value="1"/>
</dbReference>
<dbReference type="InterPro" id="IPR001205">
    <property type="entry name" value="RNA-dir_pol_C"/>
</dbReference>
<evidence type="ECO:0000256" key="49">
    <source>
        <dbReference type="PROSITE-ProRule" id="PRU00444"/>
    </source>
</evidence>
<dbReference type="InterPro" id="IPR044343">
    <property type="entry name" value="NSP13_1B_dom_CoV"/>
</dbReference>
<dbReference type="InterPro" id="IPR027351">
    <property type="entry name" value="(+)RNA_virus_helicase_core_dom"/>
</dbReference>
<dbReference type="Pfam" id="PF20633">
    <property type="entry name" value="CoV_NSP13_stalk"/>
    <property type="match status" value="1"/>
</dbReference>
<dbReference type="InterPro" id="IPR044401">
    <property type="entry name" value="NSP15_NendoU_CoV"/>
</dbReference>
<dbReference type="Pfam" id="PF06471">
    <property type="entry name" value="CoV_ExoN"/>
    <property type="match status" value="1"/>
</dbReference>
<dbReference type="InterPro" id="IPR048673">
    <property type="entry name" value="NSP13_stalk_CoV"/>
</dbReference>
<dbReference type="InterPro" id="IPR047566">
    <property type="entry name" value="CoV_NSP3_Y"/>
</dbReference>
<dbReference type="CDD" id="cd21401">
    <property type="entry name" value="ZBD_cv_Nsp13-like"/>
    <property type="match status" value="1"/>
</dbReference>
<feature type="region of interest" description="Y4" evidence="55">
    <location>
        <begin position="2360"/>
        <end position="2461"/>
    </location>
</feature>
<dbReference type="SUPFAM" id="SSF144246">
    <property type="entry name" value="Coronavirus NSP10-like"/>
    <property type="match status" value="1"/>
</dbReference>
<dbReference type="Gene3D" id="3.40.50.150">
    <property type="entry name" value="Vaccinia Virus protein VP39"/>
    <property type="match status" value="1"/>
</dbReference>
<dbReference type="PROSITE" id="PS51653">
    <property type="entry name" value="CV_ZBD"/>
    <property type="match status" value="1"/>
</dbReference>
<feature type="domain" description="AV-Nsp11N/CoV-Nsp15M" evidence="78">
    <location>
        <begin position="6143"/>
        <end position="6260"/>
    </location>
</feature>
<dbReference type="InterPro" id="IPR049894">
    <property type="entry name" value="COV_NSP3_3ECTO"/>
</dbReference>
<dbReference type="CDD" id="cd21826">
    <property type="entry name" value="alphaCoV_Nsp7"/>
    <property type="match status" value="1"/>
</dbReference>
<evidence type="ECO:0000256" key="38">
    <source>
        <dbReference type="ARBA" id="ARBA00023136"/>
    </source>
</evidence>
<evidence type="ECO:0000259" key="76">
    <source>
        <dbReference type="PROSITE" id="PS51958"/>
    </source>
</evidence>
<dbReference type="Pfam" id="PF19216">
    <property type="entry name" value="CoV_NSP15_M"/>
    <property type="match status" value="1"/>
</dbReference>
<evidence type="ECO:0000256" key="8">
    <source>
        <dbReference type="ARBA" id="ARBA00022484"/>
    </source>
</evidence>
<dbReference type="PROSITE" id="PS51951">
    <property type="entry name" value="COV_NSP9_SSRNA_BD"/>
    <property type="match status" value="1"/>
</dbReference>
<feature type="domain" description="Nsp9 ssRNA-binding" evidence="71">
    <location>
        <begin position="3796"/>
        <end position="3903"/>
    </location>
</feature>
<dbReference type="Pfam" id="PF05409">
    <property type="entry name" value="Peptidase_C30"/>
    <property type="match status" value="1"/>
</dbReference>
<evidence type="ECO:0000259" key="63">
    <source>
        <dbReference type="PROSITE" id="PS51657"/>
    </source>
</evidence>
<evidence type="ECO:0000259" key="81">
    <source>
        <dbReference type="PROSITE" id="PS51991"/>
    </source>
</evidence>
<feature type="domain" description="Ubiquitin-like" evidence="65">
    <location>
        <begin position="1579"/>
        <end position="1634"/>
    </location>
</feature>
<dbReference type="GO" id="GO:0016829">
    <property type="term" value="F:lyase activity"/>
    <property type="evidence" value="ECO:0007669"/>
    <property type="project" value="UniProtKB-KW"/>
</dbReference>
<feature type="domain" description="3Ecto" evidence="83">
    <location>
        <begin position="1982"/>
        <end position="2046"/>
    </location>
</feature>
<dbReference type="InterPro" id="IPR009466">
    <property type="entry name" value="NSP14_CoV"/>
</dbReference>
<dbReference type="GO" id="GO:0004843">
    <property type="term" value="F:cysteine-type deubiquitinase activity"/>
    <property type="evidence" value="ECO:0007669"/>
    <property type="project" value="UniProtKB-EC"/>
</dbReference>
<dbReference type="GO" id="GO:0006508">
    <property type="term" value="P:proteolysis"/>
    <property type="evidence" value="ECO:0007669"/>
    <property type="project" value="UniProtKB-KW"/>
</dbReference>
<dbReference type="Pfam" id="PF19217">
    <property type="entry name" value="CoV_NSP4_N"/>
    <property type="match status" value="1"/>
</dbReference>
<evidence type="ECO:0000256" key="1">
    <source>
        <dbReference type="ARBA" id="ARBA00000707"/>
    </source>
</evidence>
<keyword evidence="27" id="KW-0788">Thiol protease</keyword>
<dbReference type="CDD" id="cd21588">
    <property type="entry name" value="alphaCoV_RdRp"/>
    <property type="match status" value="1"/>
</dbReference>
<dbReference type="Pfam" id="PF08717">
    <property type="entry name" value="CoV_NSP8"/>
    <property type="match status" value="1"/>
</dbReference>
<keyword evidence="34" id="KW-1092">Inhibition of host IRF3 by virus</keyword>
<comment type="cofactor">
    <cofactor evidence="2">
        <name>Mn(2+)</name>
        <dbReference type="ChEBI" id="CHEBI:29035"/>
    </cofactor>
</comment>
<dbReference type="GO" id="GO:0003723">
    <property type="term" value="F:RNA binding"/>
    <property type="evidence" value="ECO:0007669"/>
    <property type="project" value="UniProtKB-KW"/>
</dbReference>
<evidence type="ECO:0000256" key="31">
    <source>
        <dbReference type="ARBA" id="ARBA00022870"/>
    </source>
</evidence>
<comment type="catalytic activity">
    <reaction evidence="47">
        <text>ATP + H2O = ADP + phosphate + H(+)</text>
        <dbReference type="Rhea" id="RHEA:13065"/>
        <dbReference type="ChEBI" id="CHEBI:15377"/>
        <dbReference type="ChEBI" id="CHEBI:15378"/>
        <dbReference type="ChEBI" id="CHEBI:30616"/>
        <dbReference type="ChEBI" id="CHEBI:43474"/>
        <dbReference type="ChEBI" id="CHEBI:456216"/>
        <dbReference type="EC" id="3.6.4.12"/>
    </reaction>
</comment>
<feature type="transmembrane region" description="Helical" evidence="57">
    <location>
        <begin position="3304"/>
        <end position="3326"/>
    </location>
</feature>
<dbReference type="InterPro" id="IPR009461">
    <property type="entry name" value="NSP16_CoV-like"/>
</dbReference>
<dbReference type="Gene3D" id="1.10.1840.10">
    <property type="entry name" value="main proteinase (3clpro) structure, domain 3"/>
    <property type="match status" value="1"/>
</dbReference>
<dbReference type="InterPro" id="IPR043610">
    <property type="entry name" value="NSP6_CoV"/>
</dbReference>
<dbReference type="InterPro" id="IPR047570">
    <property type="entry name" value="NSP12_IF_CoV"/>
</dbReference>
<evidence type="ECO:0000256" key="26">
    <source>
        <dbReference type="ARBA" id="ARBA00022806"/>
    </source>
</evidence>
<comment type="function">
    <text evidence="45">Forms a primer, NSP9-pU, which is utilized by the polymerase for the initiation of RNA chains. Interacts with ribosome signal recognition particle RNA (SRP). Together with NSP8, suppress protein integration into the cell membrane, thereby disrupting host immune defenses.</text>
</comment>
<dbReference type="SUPFAM" id="SSF52949">
    <property type="entry name" value="Macro domain-like"/>
    <property type="match status" value="1"/>
</dbReference>
<dbReference type="Pfam" id="PF19212">
    <property type="entry name" value="CoV_NSP2_C"/>
    <property type="match status" value="2"/>
</dbReference>
<feature type="active site" evidence="52">
    <location>
        <position position="5653"/>
    </location>
</feature>
<organism evidence="85">
    <name type="scientific">Alphacoronavirus sp</name>
    <dbReference type="NCBI Taxonomy" id="1906673"/>
    <lineage>
        <taxon>Viruses</taxon>
        <taxon>Riboviria</taxon>
        <taxon>Orthornavirae</taxon>
        <taxon>Pisuviricota</taxon>
        <taxon>Pisoniviricetes</taxon>
        <taxon>Nidovirales</taxon>
        <taxon>Cornidovirineae</taxon>
        <taxon>Coronaviridae</taxon>
        <taxon>Orthocoronavirinae</taxon>
        <taxon>Alphacoronavirus</taxon>
    </lineage>
</organism>
<dbReference type="InterPro" id="IPR043612">
    <property type="entry name" value="CoV_NSP4_N"/>
</dbReference>
<dbReference type="GO" id="GO:0039520">
    <property type="term" value="P:symbiont-mediated activation of host autophagy"/>
    <property type="evidence" value="ECO:0007669"/>
    <property type="project" value="UniProtKB-KW"/>
</dbReference>
<evidence type="ECO:0000256" key="43">
    <source>
        <dbReference type="ARBA" id="ARBA00024600"/>
    </source>
</evidence>
<dbReference type="PROSITE" id="PS51943">
    <property type="entry name" value="COV_NSP3A_UBL"/>
    <property type="match status" value="1"/>
</dbReference>
<evidence type="ECO:0000256" key="41">
    <source>
        <dbReference type="ARBA" id="ARBA00023239"/>
    </source>
</evidence>
<evidence type="ECO:0000256" key="23">
    <source>
        <dbReference type="ARBA" id="ARBA00022771"/>
    </source>
</evidence>
<dbReference type="CDD" id="cd23527">
    <property type="entry name" value="capping_2-OMTase_alphaCoV_Nsp16"/>
    <property type="match status" value="1"/>
</dbReference>
<dbReference type="PROSITE" id="PS51950">
    <property type="entry name" value="COV_NSP8"/>
    <property type="match status" value="1"/>
</dbReference>
<dbReference type="InterPro" id="IPR044863">
    <property type="entry name" value="NIRAN"/>
</dbReference>
<feature type="active site" evidence="54">
    <location>
        <position position="6322"/>
    </location>
</feature>
<dbReference type="InterPro" id="IPR043615">
    <property type="entry name" value="NSP2_N_CoV"/>
</dbReference>